<feature type="transmembrane region" description="Helical" evidence="1">
    <location>
        <begin position="136"/>
        <end position="157"/>
    </location>
</feature>
<proteinExistence type="predicted"/>
<dbReference type="InterPro" id="IPR035919">
    <property type="entry name" value="EAL_sf"/>
</dbReference>
<evidence type="ECO:0000313" key="5">
    <source>
        <dbReference type="Proteomes" id="UP000294664"/>
    </source>
</evidence>
<dbReference type="InterPro" id="IPR029787">
    <property type="entry name" value="Nucleotide_cyclase"/>
</dbReference>
<dbReference type="InterPro" id="IPR043128">
    <property type="entry name" value="Rev_trsase/Diguanyl_cyclase"/>
</dbReference>
<feature type="transmembrane region" description="Helical" evidence="1">
    <location>
        <begin position="36"/>
        <end position="55"/>
    </location>
</feature>
<dbReference type="PROSITE" id="PS50887">
    <property type="entry name" value="GGDEF"/>
    <property type="match status" value="1"/>
</dbReference>
<feature type="domain" description="EAL" evidence="2">
    <location>
        <begin position="505"/>
        <end position="760"/>
    </location>
</feature>
<dbReference type="CDD" id="cd01949">
    <property type="entry name" value="GGDEF"/>
    <property type="match status" value="1"/>
</dbReference>
<dbReference type="PANTHER" id="PTHR44757:SF2">
    <property type="entry name" value="BIOFILM ARCHITECTURE MAINTENANCE PROTEIN MBAA"/>
    <property type="match status" value="1"/>
</dbReference>
<dbReference type="NCBIfam" id="TIGR00254">
    <property type="entry name" value="GGDEF"/>
    <property type="match status" value="1"/>
</dbReference>
<keyword evidence="1" id="KW-0472">Membrane</keyword>
<dbReference type="Gene3D" id="3.30.450.20">
    <property type="entry name" value="PAS domain"/>
    <property type="match status" value="1"/>
</dbReference>
<evidence type="ECO:0000256" key="1">
    <source>
        <dbReference type="SAM" id="Phobius"/>
    </source>
</evidence>
<dbReference type="Pfam" id="PF00563">
    <property type="entry name" value="EAL"/>
    <property type="match status" value="1"/>
</dbReference>
<organism evidence="4 5">
    <name type="scientific">Aquabacter spiritensis</name>
    <dbReference type="NCBI Taxonomy" id="933073"/>
    <lineage>
        <taxon>Bacteria</taxon>
        <taxon>Pseudomonadati</taxon>
        <taxon>Pseudomonadota</taxon>
        <taxon>Alphaproteobacteria</taxon>
        <taxon>Hyphomicrobiales</taxon>
        <taxon>Xanthobacteraceae</taxon>
        <taxon>Aquabacter</taxon>
    </lineage>
</organism>
<dbReference type="Proteomes" id="UP000294664">
    <property type="component" value="Unassembled WGS sequence"/>
</dbReference>
<dbReference type="AlphaFoldDB" id="A0A4R3M4S6"/>
<feature type="transmembrane region" description="Helical" evidence="1">
    <location>
        <begin position="61"/>
        <end position="82"/>
    </location>
</feature>
<dbReference type="SUPFAM" id="SSF55785">
    <property type="entry name" value="PYP-like sensor domain (PAS domain)"/>
    <property type="match status" value="1"/>
</dbReference>
<dbReference type="SMART" id="SM00052">
    <property type="entry name" value="EAL"/>
    <property type="match status" value="1"/>
</dbReference>
<feature type="transmembrane region" description="Helical" evidence="1">
    <location>
        <begin position="164"/>
        <end position="183"/>
    </location>
</feature>
<reference evidence="4 5" key="1">
    <citation type="submission" date="2019-03" db="EMBL/GenBank/DDBJ databases">
        <title>Genomic Encyclopedia of Type Strains, Phase IV (KMG-IV): sequencing the most valuable type-strain genomes for metagenomic binning, comparative biology and taxonomic classification.</title>
        <authorList>
            <person name="Goeker M."/>
        </authorList>
    </citation>
    <scope>NUCLEOTIDE SEQUENCE [LARGE SCALE GENOMIC DNA]</scope>
    <source>
        <strain evidence="4 5">DSM 9035</strain>
    </source>
</reference>
<protein>
    <submittedName>
        <fullName evidence="4">Diguanylate cyclase (GGDEF)-like protein</fullName>
    </submittedName>
</protein>
<dbReference type="Pfam" id="PF00990">
    <property type="entry name" value="GGDEF"/>
    <property type="match status" value="1"/>
</dbReference>
<dbReference type="PANTHER" id="PTHR44757">
    <property type="entry name" value="DIGUANYLATE CYCLASE DGCP"/>
    <property type="match status" value="1"/>
</dbReference>
<feature type="domain" description="GGDEF" evidence="3">
    <location>
        <begin position="363"/>
        <end position="496"/>
    </location>
</feature>
<evidence type="ECO:0000259" key="3">
    <source>
        <dbReference type="PROSITE" id="PS50887"/>
    </source>
</evidence>
<keyword evidence="5" id="KW-1185">Reference proteome</keyword>
<dbReference type="SMART" id="SM00267">
    <property type="entry name" value="GGDEF"/>
    <property type="match status" value="1"/>
</dbReference>
<sequence length="773" mass="84651">MEGTRLNPWTGEFVARDQEQTFRDQRVPELRRHARILFALAAVLNCVLVAADLRFTGGPHFVSALAARGTLIAIAAASFLLLPRMHTYGALERLFVAWQWTTAGAVAVLVSTHSSIALFAVLLVPSIYYLAVPVSFSWAVTGGAGCSLLLLVAYLGIPSSWDPAVGLTLAVVALNAALVLALIQSNRQSRLEWAAIQAERLARKVLTQSQHLLEHTFMAVPIPLVVTEIETGRIVRYNEAGVRYFGGEPHEFGIATVADIYEDANTRRAFLDLLARDGRVTDFETKIRLGNGEIRTVLLAAAFTEVEGRPGLVTGVVDITDRLAAEQKLRYAATHDALTGLINRAAFQARLDAVIREARDVRGAVVLLLVDLDGLKDVNDTLGHDAGDALLMETARRLEHLAGDLGAVARLGGDEFVILLQGQPSSQAAMDLADAILRDFRQPLSYGERNLTSRASIGIAVCPSPDYAPGELMKDADLALYTAKKQGRNRAVLYAPAMRRSMIDRVVLNRELASALSRDAILPFYQPKLSLVTGRVVGLEALMRWHQSGGLIVPPDKFMSAFEDPDLAMQMGETMLRQVARDARKWLTQGEAFGRIAFNLAPAQFTHPKLASHLLGLIWDEEIEPRHFDVEVTETVFLGRDSEFVAPILDELYAAGMRIALDDFGTGYAALSHLKQLPIDAVKIDRSFVAHIDSDPFDAAIVCAVIELGKNLGLRVIAEGVETVCQARFLRERGCEYAQGYYYGYPMSAADMTVFLRAETEERAAARIAALWP</sequence>
<dbReference type="Gene3D" id="3.20.20.450">
    <property type="entry name" value="EAL domain"/>
    <property type="match status" value="1"/>
</dbReference>
<dbReference type="RefSeq" id="WP_165933683.1">
    <property type="nucleotide sequence ID" value="NZ_SMAI01000003.1"/>
</dbReference>
<keyword evidence="1" id="KW-0812">Transmembrane</keyword>
<dbReference type="EMBL" id="SMAI01000003">
    <property type="protein sequence ID" value="TCT06195.1"/>
    <property type="molecule type" value="Genomic_DNA"/>
</dbReference>
<dbReference type="InterPro" id="IPR035965">
    <property type="entry name" value="PAS-like_dom_sf"/>
</dbReference>
<gene>
    <name evidence="4" type="ORF">EDC64_103299</name>
</gene>
<dbReference type="InterPro" id="IPR000014">
    <property type="entry name" value="PAS"/>
</dbReference>
<evidence type="ECO:0000259" key="2">
    <source>
        <dbReference type="PROSITE" id="PS50883"/>
    </source>
</evidence>
<dbReference type="SUPFAM" id="SSF55073">
    <property type="entry name" value="Nucleotide cyclase"/>
    <property type="match status" value="1"/>
</dbReference>
<name>A0A4R3M4S6_9HYPH</name>
<dbReference type="InterPro" id="IPR052155">
    <property type="entry name" value="Biofilm_reg_signaling"/>
</dbReference>
<dbReference type="SUPFAM" id="SSF141868">
    <property type="entry name" value="EAL domain-like"/>
    <property type="match status" value="1"/>
</dbReference>
<evidence type="ECO:0000313" key="4">
    <source>
        <dbReference type="EMBL" id="TCT06195.1"/>
    </source>
</evidence>
<keyword evidence="1" id="KW-1133">Transmembrane helix</keyword>
<dbReference type="CDD" id="cd00130">
    <property type="entry name" value="PAS"/>
    <property type="match status" value="1"/>
</dbReference>
<accession>A0A4R3M4S6</accession>
<dbReference type="PROSITE" id="PS50883">
    <property type="entry name" value="EAL"/>
    <property type="match status" value="1"/>
</dbReference>
<dbReference type="CDD" id="cd01948">
    <property type="entry name" value="EAL"/>
    <property type="match status" value="1"/>
</dbReference>
<dbReference type="Gene3D" id="3.30.70.270">
    <property type="match status" value="1"/>
</dbReference>
<dbReference type="InterPro" id="IPR000160">
    <property type="entry name" value="GGDEF_dom"/>
</dbReference>
<feature type="transmembrane region" description="Helical" evidence="1">
    <location>
        <begin position="103"/>
        <end position="130"/>
    </location>
</feature>
<comment type="caution">
    <text evidence="4">The sequence shown here is derived from an EMBL/GenBank/DDBJ whole genome shotgun (WGS) entry which is preliminary data.</text>
</comment>
<dbReference type="InterPro" id="IPR001633">
    <property type="entry name" value="EAL_dom"/>
</dbReference>